<dbReference type="GO" id="GO:0009103">
    <property type="term" value="P:lipopolysaccharide biosynthetic process"/>
    <property type="evidence" value="ECO:0007669"/>
    <property type="project" value="UniProtKB-KW"/>
</dbReference>
<keyword evidence="3" id="KW-0448">Lipopolysaccharide biosynthesis</keyword>
<keyword evidence="1" id="KW-0808">Transferase</keyword>
<reference evidence="4 5" key="1">
    <citation type="journal article" date="2016" name="Nat. Commun.">
        <title>Thousands of microbial genomes shed light on interconnected biogeochemical processes in an aquifer system.</title>
        <authorList>
            <person name="Anantharaman K."/>
            <person name="Brown C.T."/>
            <person name="Hug L.A."/>
            <person name="Sharon I."/>
            <person name="Castelle C.J."/>
            <person name="Probst A.J."/>
            <person name="Thomas B.C."/>
            <person name="Singh A."/>
            <person name="Wilkins M.J."/>
            <person name="Karaoz U."/>
            <person name="Brodie E.L."/>
            <person name="Williams K.H."/>
            <person name="Hubbard S.S."/>
            <person name="Banfield J.F."/>
        </authorList>
    </citation>
    <scope>NUCLEOTIDE SEQUENCE [LARGE SCALE GENOMIC DNA]</scope>
</reference>
<dbReference type="PANTHER" id="PTHR42866:SF2">
    <property type="entry name" value="3-DEOXY-MANNO-OCTULOSONATE CYTIDYLYLTRANSFERASE, MITOCHONDRIAL"/>
    <property type="match status" value="1"/>
</dbReference>
<evidence type="ECO:0000256" key="3">
    <source>
        <dbReference type="ARBA" id="ARBA00022985"/>
    </source>
</evidence>
<organism evidence="4 5">
    <name type="scientific">Candidatus Zambryskibacteria bacterium RIFOXYD2_FULL_43_10</name>
    <dbReference type="NCBI Taxonomy" id="1802782"/>
    <lineage>
        <taxon>Bacteria</taxon>
        <taxon>Candidatus Zambryskiibacteriota</taxon>
    </lineage>
</organism>
<gene>
    <name evidence="4" type="ORF">A2544_01135</name>
</gene>
<evidence type="ECO:0008006" key="6">
    <source>
        <dbReference type="Google" id="ProtNLM"/>
    </source>
</evidence>
<dbReference type="Pfam" id="PF02348">
    <property type="entry name" value="CTP_transf_3"/>
    <property type="match status" value="1"/>
</dbReference>
<name>A0A1G2V670_9BACT</name>
<dbReference type="InterPro" id="IPR029044">
    <property type="entry name" value="Nucleotide-diphossugar_trans"/>
</dbReference>
<evidence type="ECO:0000313" key="5">
    <source>
        <dbReference type="Proteomes" id="UP000176868"/>
    </source>
</evidence>
<dbReference type="InterPro" id="IPR003329">
    <property type="entry name" value="Cytidylyl_trans"/>
</dbReference>
<dbReference type="STRING" id="1802782.A2544_01135"/>
<accession>A0A1G2V670</accession>
<dbReference type="GO" id="GO:0005829">
    <property type="term" value="C:cytosol"/>
    <property type="evidence" value="ECO:0007669"/>
    <property type="project" value="TreeGrafter"/>
</dbReference>
<dbReference type="Gene3D" id="3.90.550.10">
    <property type="entry name" value="Spore Coat Polysaccharide Biosynthesis Protein SpsA, Chain A"/>
    <property type="match status" value="1"/>
</dbReference>
<evidence type="ECO:0000256" key="2">
    <source>
        <dbReference type="ARBA" id="ARBA00022695"/>
    </source>
</evidence>
<protein>
    <recommendedName>
        <fullName evidence="6">3-deoxy-D-manno-octulosonate cytidylyltransferase</fullName>
    </recommendedName>
</protein>
<dbReference type="GO" id="GO:0008690">
    <property type="term" value="F:3-deoxy-manno-octulosonate cytidylyltransferase activity"/>
    <property type="evidence" value="ECO:0007669"/>
    <property type="project" value="TreeGrafter"/>
</dbReference>
<comment type="caution">
    <text evidence="4">The sequence shown here is derived from an EMBL/GenBank/DDBJ whole genome shotgun (WGS) entry which is preliminary data.</text>
</comment>
<evidence type="ECO:0000313" key="4">
    <source>
        <dbReference type="EMBL" id="OHB17113.1"/>
    </source>
</evidence>
<proteinExistence type="predicted"/>
<dbReference type="PANTHER" id="PTHR42866">
    <property type="entry name" value="3-DEOXY-MANNO-OCTULOSONATE CYTIDYLYLTRANSFERASE"/>
    <property type="match status" value="1"/>
</dbReference>
<dbReference type="EMBL" id="MHWZ01000029">
    <property type="protein sequence ID" value="OHB17113.1"/>
    <property type="molecule type" value="Genomic_DNA"/>
</dbReference>
<sequence length="257" mass="28751">MINMQKKPKVICMVPARLGSTRLPSKALKDIMGLPMIVHTCKRAQLAKTVDDVYLVTDTDEELKTVGEAHGIKVIMTGMPPSNATTSVAKAVENVDCDIVIVLQGDEPLVNPDHIDTITQSLIDDPDLEIAIGATPFTKHNSLSDIKAVLDLEGNVLYCSRTDIPVTNNKGEVKEMLKLCFTVPFRKSLIQKYLTWEETPLEKIEDNHFLRLLEHGIRMRAVIIEGGKISVDTQADLDEVRELMKEDKLRLTYMKDI</sequence>
<dbReference type="AlphaFoldDB" id="A0A1G2V670"/>
<dbReference type="Proteomes" id="UP000176868">
    <property type="component" value="Unassembled WGS sequence"/>
</dbReference>
<keyword evidence="2" id="KW-0548">Nucleotidyltransferase</keyword>
<dbReference type="SUPFAM" id="SSF53448">
    <property type="entry name" value="Nucleotide-diphospho-sugar transferases"/>
    <property type="match status" value="1"/>
</dbReference>
<evidence type="ECO:0000256" key="1">
    <source>
        <dbReference type="ARBA" id="ARBA00022679"/>
    </source>
</evidence>